<proteinExistence type="predicted"/>
<keyword evidence="2" id="KW-1185">Reference proteome</keyword>
<reference evidence="1 2" key="1">
    <citation type="submission" date="2023-07" db="EMBL/GenBank/DDBJ databases">
        <title>Genomic Encyclopedia of Type Strains, Phase IV (KMG-IV): sequencing the most valuable type-strain genomes for metagenomic binning, comparative biology and taxonomic classification.</title>
        <authorList>
            <person name="Goeker M."/>
        </authorList>
    </citation>
    <scope>NUCLEOTIDE SEQUENCE [LARGE SCALE GENOMIC DNA]</scope>
    <source>
        <strain evidence="1 2">DSM 19619</strain>
    </source>
</reference>
<dbReference type="Proteomes" id="UP001242480">
    <property type="component" value="Unassembled WGS sequence"/>
</dbReference>
<evidence type="ECO:0000313" key="1">
    <source>
        <dbReference type="EMBL" id="MDQ0471841.1"/>
    </source>
</evidence>
<comment type="caution">
    <text evidence="1">The sequence shown here is derived from an EMBL/GenBank/DDBJ whole genome shotgun (WGS) entry which is preliminary data.</text>
</comment>
<dbReference type="EMBL" id="JAUSVX010000010">
    <property type="protein sequence ID" value="MDQ0471841.1"/>
    <property type="molecule type" value="Genomic_DNA"/>
</dbReference>
<evidence type="ECO:0000313" key="2">
    <source>
        <dbReference type="Proteomes" id="UP001242480"/>
    </source>
</evidence>
<gene>
    <name evidence="1" type="ORF">QO011_004868</name>
</gene>
<protein>
    <recommendedName>
        <fullName evidence="3">ABC transporter ATP-binding protein</fullName>
    </recommendedName>
</protein>
<name>A0ABU0JE98_9HYPH</name>
<evidence type="ECO:0008006" key="3">
    <source>
        <dbReference type="Google" id="ProtNLM"/>
    </source>
</evidence>
<accession>A0ABU0JE98</accession>
<organism evidence="1 2">
    <name type="scientific">Labrys wisconsinensis</name>
    <dbReference type="NCBI Taxonomy" id="425677"/>
    <lineage>
        <taxon>Bacteria</taxon>
        <taxon>Pseudomonadati</taxon>
        <taxon>Pseudomonadota</taxon>
        <taxon>Alphaproteobacteria</taxon>
        <taxon>Hyphomicrobiales</taxon>
        <taxon>Xanthobacteraceae</taxon>
        <taxon>Labrys</taxon>
    </lineage>
</organism>
<sequence>MATIDLGIAHPRPGEASPFVLDLTPVRVFDRTSGHRLES</sequence>